<feature type="transmembrane region" description="Helical" evidence="1">
    <location>
        <begin position="258"/>
        <end position="280"/>
    </location>
</feature>
<keyword evidence="1" id="KW-0472">Membrane</keyword>
<dbReference type="InterPro" id="IPR010295">
    <property type="entry name" value="DUF898"/>
</dbReference>
<evidence type="ECO:0000313" key="2">
    <source>
        <dbReference type="EMBL" id="KHD07517.1"/>
    </source>
</evidence>
<feature type="transmembrane region" description="Helical" evidence="1">
    <location>
        <begin position="140"/>
        <end position="163"/>
    </location>
</feature>
<accession>A0A0A6PAZ6</accession>
<reference evidence="2 3" key="1">
    <citation type="journal article" date="2016" name="Front. Microbiol.">
        <title>Single-Cell (Meta-)Genomics of a Dimorphic Candidatus Thiomargarita nelsonii Reveals Genomic Plasticity.</title>
        <authorList>
            <person name="Flood B.E."/>
            <person name="Fliss P."/>
            <person name="Jones D.S."/>
            <person name="Dick G.J."/>
            <person name="Jain S."/>
            <person name="Kaster A.K."/>
            <person name="Winkel M."/>
            <person name="Mussmann M."/>
            <person name="Bailey J."/>
        </authorList>
    </citation>
    <scope>NUCLEOTIDE SEQUENCE [LARGE SCALE GENOMIC DNA]</scope>
    <source>
        <strain evidence="2">Hydrate Ridge</strain>
    </source>
</reference>
<keyword evidence="1" id="KW-0812">Transmembrane</keyword>
<protein>
    <recommendedName>
        <fullName evidence="4">DUF898 domain-containing protein</fullName>
    </recommendedName>
</protein>
<sequence length="381" mass="42534">MTEQQPQTLPFMFSGEGGEYFKIWIVNLILSVLTLGIYSAWAKVRTNRYFYGNTSLDNAAFEYHATPMVILKGRLIAVAALVIYLLLSEFFPIAGLLFTAILGLLIPWVIWRSIQFNARMVSYRNVRFGFQGLLKEPYKILVLTPLLPIIIGSILGGIAFFVLGKGPVVSIISSITILAVGLIYPYIKMLLASYYINNRQYGQGQFSAQFSAMKYYMIYFGLIAWTLLFVIIIFFIMQLTGGIALTPAMGQGEAIGKIAGMMLLFYIIFFALSLWGTAYLEANVKNYLLNKTKLDDVLQLNSDIKVSKLLGIYVTNTLLVGITFGLAYPWAIVRLKKYKIESTSATIKADIAQYANQQQKAQSALGEEMGDAFDAELDLGI</sequence>
<dbReference type="EMBL" id="JSZA02000370">
    <property type="protein sequence ID" value="KHD07517.1"/>
    <property type="molecule type" value="Genomic_DNA"/>
</dbReference>
<dbReference type="AlphaFoldDB" id="A0A0A6PAZ6"/>
<organism evidence="2 3">
    <name type="scientific">Candidatus Thiomargarita nelsonii</name>
    <dbReference type="NCBI Taxonomy" id="1003181"/>
    <lineage>
        <taxon>Bacteria</taxon>
        <taxon>Pseudomonadati</taxon>
        <taxon>Pseudomonadota</taxon>
        <taxon>Gammaproteobacteria</taxon>
        <taxon>Thiotrichales</taxon>
        <taxon>Thiotrichaceae</taxon>
        <taxon>Thiomargarita</taxon>
    </lineage>
</organism>
<feature type="transmembrane region" description="Helical" evidence="1">
    <location>
        <begin position="78"/>
        <end position="111"/>
    </location>
</feature>
<dbReference type="Pfam" id="PF05987">
    <property type="entry name" value="DUF898"/>
    <property type="match status" value="1"/>
</dbReference>
<evidence type="ECO:0000256" key="1">
    <source>
        <dbReference type="SAM" id="Phobius"/>
    </source>
</evidence>
<keyword evidence="1" id="KW-1133">Transmembrane helix</keyword>
<proteinExistence type="predicted"/>
<evidence type="ECO:0000313" key="3">
    <source>
        <dbReference type="Proteomes" id="UP000030428"/>
    </source>
</evidence>
<gene>
    <name evidence="2" type="ORF">PN36_33775</name>
</gene>
<feature type="transmembrane region" description="Helical" evidence="1">
    <location>
        <begin position="175"/>
        <end position="196"/>
    </location>
</feature>
<evidence type="ECO:0008006" key="4">
    <source>
        <dbReference type="Google" id="ProtNLM"/>
    </source>
</evidence>
<feature type="transmembrane region" description="Helical" evidence="1">
    <location>
        <begin position="216"/>
        <end position="237"/>
    </location>
</feature>
<name>A0A0A6PAZ6_9GAMM</name>
<feature type="transmembrane region" description="Helical" evidence="1">
    <location>
        <begin position="20"/>
        <end position="41"/>
    </location>
</feature>
<keyword evidence="3" id="KW-1185">Reference proteome</keyword>
<feature type="transmembrane region" description="Helical" evidence="1">
    <location>
        <begin position="310"/>
        <end position="333"/>
    </location>
</feature>
<dbReference type="Proteomes" id="UP000030428">
    <property type="component" value="Unassembled WGS sequence"/>
</dbReference>
<comment type="caution">
    <text evidence="2">The sequence shown here is derived from an EMBL/GenBank/DDBJ whole genome shotgun (WGS) entry which is preliminary data.</text>
</comment>